<gene>
    <name evidence="5" type="ORF">BO94DRAFT_564326</name>
</gene>
<reference evidence="5 6" key="1">
    <citation type="submission" date="2016-12" db="EMBL/GenBank/DDBJ databases">
        <title>The genomes of Aspergillus section Nigri reveals drivers in fungal speciation.</title>
        <authorList>
            <consortium name="DOE Joint Genome Institute"/>
            <person name="Vesth T.C."/>
            <person name="Nybo J."/>
            <person name="Theobald S."/>
            <person name="Brandl J."/>
            <person name="Frisvad J.C."/>
            <person name="Nielsen K.F."/>
            <person name="Lyhne E.K."/>
            <person name="Kogle M.E."/>
            <person name="Kuo A."/>
            <person name="Riley R."/>
            <person name="Clum A."/>
            <person name="Nolan M."/>
            <person name="Lipzen A."/>
            <person name="Salamov A."/>
            <person name="Henrissat B."/>
            <person name="Wiebenga A."/>
            <person name="De Vries R.P."/>
            <person name="Grigoriev I.V."/>
            <person name="Mortensen U.H."/>
            <person name="Andersen M.R."/>
            <person name="Baker S.E."/>
        </authorList>
    </citation>
    <scope>NUCLEOTIDE SEQUENCE [LARGE SCALE GENOMIC DNA]</scope>
    <source>
        <strain evidence="5 6">CBS 115572</strain>
    </source>
</reference>
<evidence type="ECO:0000259" key="4">
    <source>
        <dbReference type="PROSITE" id="PS50011"/>
    </source>
</evidence>
<name>A0A317X6P9_9EURO</name>
<keyword evidence="5" id="KW-0418">Kinase</keyword>
<keyword evidence="6" id="KW-1185">Reference proteome</keyword>
<dbReference type="Proteomes" id="UP000246702">
    <property type="component" value="Unassembled WGS sequence"/>
</dbReference>
<dbReference type="GO" id="GO:0005524">
    <property type="term" value="F:ATP binding"/>
    <property type="evidence" value="ECO:0007669"/>
    <property type="project" value="UniProtKB-KW"/>
</dbReference>
<dbReference type="PANTHER" id="PTHR24055">
    <property type="entry name" value="MITOGEN-ACTIVATED PROTEIN KINASE"/>
    <property type="match status" value="1"/>
</dbReference>
<dbReference type="AlphaFoldDB" id="A0A317X6P9"/>
<keyword evidence="5" id="KW-0808">Transferase</keyword>
<evidence type="ECO:0000313" key="5">
    <source>
        <dbReference type="EMBL" id="PWY93227.1"/>
    </source>
</evidence>
<feature type="domain" description="Protein kinase" evidence="4">
    <location>
        <begin position="1"/>
        <end position="307"/>
    </location>
</feature>
<dbReference type="Pfam" id="PF00069">
    <property type="entry name" value="Pkinase"/>
    <property type="match status" value="1"/>
</dbReference>
<comment type="caution">
    <text evidence="5">The sequence shown here is derived from an EMBL/GenBank/DDBJ whole genome shotgun (WGS) entry which is preliminary data.</text>
</comment>
<accession>A0A317X6P9</accession>
<evidence type="ECO:0000256" key="1">
    <source>
        <dbReference type="ARBA" id="ARBA00022527"/>
    </source>
</evidence>
<dbReference type="OrthoDB" id="5979581at2759"/>
<protein>
    <submittedName>
        <fullName evidence="5">Kinase-like protein</fullName>
    </submittedName>
</protein>
<evidence type="ECO:0000256" key="2">
    <source>
        <dbReference type="ARBA" id="ARBA00022741"/>
    </source>
</evidence>
<dbReference type="PROSITE" id="PS00108">
    <property type="entry name" value="PROTEIN_KINASE_ST"/>
    <property type="match status" value="1"/>
</dbReference>
<sequence length="314" mass="35646">MASILNLSQKLKGKTGLYTITKQIQDTVWLATAQNKDVTIVKSVGHFRLQNERDILLQFQSQSPYIRPLLDEIEDRQGPPALILRHLDDDLLCASNSRRLSRLEVEYVAKSVLNALAVLHREGFVHTDIKPSNILVNYQQSEVRFSDVQLADFGSTVHIDSPYARDGDEIGTPIFRSPEAQLQMRWGTATDIWSFGATLISLLYGDGFHIFKPDVPVDHDEYDIKILRKHHACFGPYPTSYQEIADQERLAALGWIMQSTPPGALKPFHLTTSREICQEDKEFVLEIMKLDPRDRPTADALMRDTWFGQDEGGP</sequence>
<dbReference type="InterPro" id="IPR000719">
    <property type="entry name" value="Prot_kinase_dom"/>
</dbReference>
<keyword evidence="1" id="KW-0723">Serine/threonine-protein kinase</keyword>
<dbReference type="RefSeq" id="XP_025469988.1">
    <property type="nucleotide sequence ID" value="XM_025614411.1"/>
</dbReference>
<dbReference type="SMART" id="SM00220">
    <property type="entry name" value="S_TKc"/>
    <property type="match status" value="1"/>
</dbReference>
<dbReference type="PROSITE" id="PS50011">
    <property type="entry name" value="PROTEIN_KINASE_DOM"/>
    <property type="match status" value="1"/>
</dbReference>
<dbReference type="Gene3D" id="1.10.510.10">
    <property type="entry name" value="Transferase(Phosphotransferase) domain 1"/>
    <property type="match status" value="1"/>
</dbReference>
<keyword evidence="2" id="KW-0547">Nucleotide-binding</keyword>
<proteinExistence type="predicted"/>
<dbReference type="GeneID" id="37116554"/>
<keyword evidence="3" id="KW-0067">ATP-binding</keyword>
<dbReference type="STRING" id="1450535.A0A317X6P9"/>
<dbReference type="GO" id="GO:0004674">
    <property type="term" value="F:protein serine/threonine kinase activity"/>
    <property type="evidence" value="ECO:0007669"/>
    <property type="project" value="UniProtKB-KW"/>
</dbReference>
<dbReference type="EMBL" id="MSFK01000007">
    <property type="protein sequence ID" value="PWY93227.1"/>
    <property type="molecule type" value="Genomic_DNA"/>
</dbReference>
<dbReference type="SUPFAM" id="SSF56112">
    <property type="entry name" value="Protein kinase-like (PK-like)"/>
    <property type="match status" value="1"/>
</dbReference>
<dbReference type="InterPro" id="IPR050117">
    <property type="entry name" value="MAPK"/>
</dbReference>
<organism evidence="5 6">
    <name type="scientific">Aspergillus sclerotioniger CBS 115572</name>
    <dbReference type="NCBI Taxonomy" id="1450535"/>
    <lineage>
        <taxon>Eukaryota</taxon>
        <taxon>Fungi</taxon>
        <taxon>Dikarya</taxon>
        <taxon>Ascomycota</taxon>
        <taxon>Pezizomycotina</taxon>
        <taxon>Eurotiomycetes</taxon>
        <taxon>Eurotiomycetidae</taxon>
        <taxon>Eurotiales</taxon>
        <taxon>Aspergillaceae</taxon>
        <taxon>Aspergillus</taxon>
        <taxon>Aspergillus subgen. Circumdati</taxon>
    </lineage>
</organism>
<evidence type="ECO:0000313" key="6">
    <source>
        <dbReference type="Proteomes" id="UP000246702"/>
    </source>
</evidence>
<dbReference type="InterPro" id="IPR011009">
    <property type="entry name" value="Kinase-like_dom_sf"/>
</dbReference>
<dbReference type="InterPro" id="IPR008271">
    <property type="entry name" value="Ser/Thr_kinase_AS"/>
</dbReference>
<evidence type="ECO:0000256" key="3">
    <source>
        <dbReference type="ARBA" id="ARBA00022840"/>
    </source>
</evidence>